<dbReference type="EMBL" id="KZ819284">
    <property type="protein sequence ID" value="PWO00794.1"/>
    <property type="molecule type" value="Genomic_DNA"/>
</dbReference>
<dbReference type="PROSITE" id="PS00626">
    <property type="entry name" value="RCC1_2"/>
    <property type="match status" value="3"/>
</dbReference>
<dbReference type="InterPro" id="IPR051553">
    <property type="entry name" value="Ran_GTPase-activating"/>
</dbReference>
<dbReference type="PANTHER" id="PTHR45982:SF1">
    <property type="entry name" value="REGULATOR OF CHROMOSOME CONDENSATION"/>
    <property type="match status" value="1"/>
</dbReference>
<dbReference type="PANTHER" id="PTHR45982">
    <property type="entry name" value="REGULATOR OF CHROMOSOME CONDENSATION"/>
    <property type="match status" value="1"/>
</dbReference>
<dbReference type="InterPro" id="IPR009091">
    <property type="entry name" value="RCC1/BLIP-II"/>
</dbReference>
<dbReference type="PROSITE" id="PS00625">
    <property type="entry name" value="RCC1_1"/>
    <property type="match status" value="1"/>
</dbReference>
<dbReference type="STRING" id="58919.A0A316ZKG2"/>
<dbReference type="Pfam" id="PF25390">
    <property type="entry name" value="WD40_RLD"/>
    <property type="match status" value="1"/>
</dbReference>
<gene>
    <name evidence="6" type="ORF">FA09DRAFT_303934</name>
</gene>
<dbReference type="AlphaFoldDB" id="A0A316ZKG2"/>
<evidence type="ECO:0000313" key="6">
    <source>
        <dbReference type="EMBL" id="PWO00794.1"/>
    </source>
</evidence>
<keyword evidence="1" id="KW-0344">Guanine-nucleotide releasing factor</keyword>
<dbReference type="SUPFAM" id="SSF50985">
    <property type="entry name" value="RCC1/BLIP-II"/>
    <property type="match status" value="1"/>
</dbReference>
<evidence type="ECO:0000256" key="2">
    <source>
        <dbReference type="ARBA" id="ARBA00022737"/>
    </source>
</evidence>
<sequence length="511" mass="54602">MNPLPAPLPPSSDGANELFVFGNGDMGQHGLGTDAIDEIKRPRLHVWVAEKNRSETLGKGGIESIAAGGMHTLAIDSTGRVLSWGINDNAALGRRTTRETGVDAEVYETEPMPVEGLGPQGRGPLAGPLPEGGKEGDVETFRATRVAAGDSVSVALNDRGEVRVWGSFRSNDGLLGFDGQVGSERTQFQPVALPSLTKHSFVQIACGDDHVLALATDGSVFSWGNGQQSQLGRRIIERRKINGLTPEKLNLRKMVVVGAGAFHSFAVDHKGEVWAWGLNSLHQLGLDTADDIVPVPQRVEHLSPKALGGARVVAITGGSHHSLFLLSDGRVFGTGRCDGCELGLAEDHPAKKKVEETRVLWESKRRAELEEERKDWTRRMAEKRQQHDDAGADAAALGMVVSEGDMEPTMGPPPDEFVPQPVHIPFPRAADGSETRIQSIASGARHNIAVAVDGTPYSWGFGVSSQLGQGDEEQMETPTAVRSKQILGFRTVAATAGGQHSALLAVKRPEA</sequence>
<dbReference type="PRINTS" id="PR00633">
    <property type="entry name" value="RCCNDNSATION"/>
</dbReference>
<organism evidence="6 7">
    <name type="scientific">Tilletiopsis washingtonensis</name>
    <dbReference type="NCBI Taxonomy" id="58919"/>
    <lineage>
        <taxon>Eukaryota</taxon>
        <taxon>Fungi</taxon>
        <taxon>Dikarya</taxon>
        <taxon>Basidiomycota</taxon>
        <taxon>Ustilaginomycotina</taxon>
        <taxon>Exobasidiomycetes</taxon>
        <taxon>Entylomatales</taxon>
        <taxon>Entylomatales incertae sedis</taxon>
        <taxon>Tilletiopsis</taxon>
    </lineage>
</organism>
<feature type="region of interest" description="Disordered" evidence="4">
    <location>
        <begin position="112"/>
        <end position="136"/>
    </location>
</feature>
<dbReference type="InterPro" id="IPR000408">
    <property type="entry name" value="Reg_chr_condens"/>
</dbReference>
<evidence type="ECO:0000256" key="4">
    <source>
        <dbReference type="SAM" id="MobiDB-lite"/>
    </source>
</evidence>
<dbReference type="Gene3D" id="2.130.10.30">
    <property type="entry name" value="Regulator of chromosome condensation 1/beta-lactamase-inhibitor protein II"/>
    <property type="match status" value="1"/>
</dbReference>
<dbReference type="InterPro" id="IPR058923">
    <property type="entry name" value="RCC1-like_dom"/>
</dbReference>
<proteinExistence type="predicted"/>
<protein>
    <submittedName>
        <fullName evidence="6">RCC1/BLIP-II</fullName>
    </submittedName>
</protein>
<evidence type="ECO:0000313" key="7">
    <source>
        <dbReference type="Proteomes" id="UP000245946"/>
    </source>
</evidence>
<feature type="repeat" description="RCC1" evidence="3">
    <location>
        <begin position="79"/>
        <end position="159"/>
    </location>
</feature>
<dbReference type="RefSeq" id="XP_025601072.1">
    <property type="nucleotide sequence ID" value="XM_025740454.1"/>
</dbReference>
<dbReference type="GeneID" id="37268000"/>
<accession>A0A316ZKG2</accession>
<dbReference type="Proteomes" id="UP000245946">
    <property type="component" value="Unassembled WGS sequence"/>
</dbReference>
<dbReference type="OrthoDB" id="61110at2759"/>
<feature type="repeat" description="RCC1" evidence="3">
    <location>
        <begin position="271"/>
        <end position="328"/>
    </location>
</feature>
<name>A0A316ZKG2_9BASI</name>
<feature type="repeat" description="RCC1" evidence="3">
    <location>
        <begin position="160"/>
        <end position="217"/>
    </location>
</feature>
<feature type="repeat" description="RCC1" evidence="3">
    <location>
        <begin position="16"/>
        <end position="78"/>
    </location>
</feature>
<evidence type="ECO:0000259" key="5">
    <source>
        <dbReference type="Pfam" id="PF25390"/>
    </source>
</evidence>
<keyword evidence="7" id="KW-1185">Reference proteome</keyword>
<evidence type="ECO:0000256" key="1">
    <source>
        <dbReference type="ARBA" id="ARBA00022658"/>
    </source>
</evidence>
<feature type="domain" description="RCC1-like" evidence="5">
    <location>
        <begin position="17"/>
        <end position="502"/>
    </location>
</feature>
<evidence type="ECO:0000256" key="3">
    <source>
        <dbReference type="PROSITE-ProRule" id="PRU00235"/>
    </source>
</evidence>
<feature type="repeat" description="RCC1" evidence="3">
    <location>
        <begin position="454"/>
        <end position="507"/>
    </location>
</feature>
<keyword evidence="2" id="KW-0677">Repeat</keyword>
<feature type="repeat" description="RCC1" evidence="3">
    <location>
        <begin position="218"/>
        <end position="270"/>
    </location>
</feature>
<dbReference type="GO" id="GO:0005085">
    <property type="term" value="F:guanyl-nucleotide exchange factor activity"/>
    <property type="evidence" value="ECO:0007669"/>
    <property type="project" value="TreeGrafter"/>
</dbReference>
<reference evidence="6 7" key="1">
    <citation type="journal article" date="2018" name="Mol. Biol. Evol.">
        <title>Broad Genomic Sampling Reveals a Smut Pathogenic Ancestry of the Fungal Clade Ustilaginomycotina.</title>
        <authorList>
            <person name="Kijpornyongpan T."/>
            <person name="Mondo S.J."/>
            <person name="Barry K."/>
            <person name="Sandor L."/>
            <person name="Lee J."/>
            <person name="Lipzen A."/>
            <person name="Pangilinan J."/>
            <person name="LaButti K."/>
            <person name="Hainaut M."/>
            <person name="Henrissat B."/>
            <person name="Grigoriev I.V."/>
            <person name="Spatafora J.W."/>
            <person name="Aime M.C."/>
        </authorList>
    </citation>
    <scope>NUCLEOTIDE SEQUENCE [LARGE SCALE GENOMIC DNA]</scope>
    <source>
        <strain evidence="6 7">MCA 4186</strain>
    </source>
</reference>
<dbReference type="GO" id="GO:0005737">
    <property type="term" value="C:cytoplasm"/>
    <property type="evidence" value="ECO:0007669"/>
    <property type="project" value="TreeGrafter"/>
</dbReference>
<dbReference type="PROSITE" id="PS50012">
    <property type="entry name" value="RCC1_3"/>
    <property type="match status" value="6"/>
</dbReference>